<evidence type="ECO:0000256" key="7">
    <source>
        <dbReference type="ARBA" id="ARBA00022989"/>
    </source>
</evidence>
<sequence>MAFVRSLLIWTVVVLAVALAAQVLLPEPGLVLLRYGGLDYTTTVPRALAIGLAVFAGLWLLLKLFAAPGSALRRRRERNERSRLNSALEDLHLGRWERAERTLAATRDPDSVAIARLHAARAAAARGETSVAVQHLDALSATHPALRAIGQAELALAQGRPTDALVALEMQAAQPLPPRGLALRAQALAEIGHYDEAYGMLGALRKHDAVPAADLPRLEARWARGALAHARDGNALAAQWDAMPATLRRDPAVAAAYAERAAVLHWDDAAAQAIEQALEANWDESLAAQYGRLPVGRLDERLARSERWLAQHPDSPGLLLSHARLQHAHGDWTGADATLRRAIARGAGPEAWELLGHGHAANGEDAAARVAYANALRSARGEEPLDLPVDATRLPRDYELRDGRGPTRLQ</sequence>
<dbReference type="InterPro" id="IPR010817">
    <property type="entry name" value="HemY_N"/>
</dbReference>
<evidence type="ECO:0000256" key="5">
    <source>
        <dbReference type="ARBA" id="ARBA00022519"/>
    </source>
</evidence>
<evidence type="ECO:0000259" key="11">
    <source>
        <dbReference type="Pfam" id="PF07219"/>
    </source>
</evidence>
<dbReference type="Proteomes" id="UP000643403">
    <property type="component" value="Unassembled WGS sequence"/>
</dbReference>
<keyword evidence="5" id="KW-0997">Cell inner membrane</keyword>
<keyword evidence="8 10" id="KW-0472">Membrane</keyword>
<feature type="domain" description="HemY N-terminal" evidence="11">
    <location>
        <begin position="29"/>
        <end position="127"/>
    </location>
</feature>
<name>A0ABQ3C5I1_9GAMM</name>
<dbReference type="RefSeq" id="WP_189450409.1">
    <property type="nucleotide sequence ID" value="NZ_BMXY01000004.1"/>
</dbReference>
<dbReference type="InterPro" id="IPR011990">
    <property type="entry name" value="TPR-like_helical_dom_sf"/>
</dbReference>
<keyword evidence="6 10" id="KW-0812">Transmembrane</keyword>
<evidence type="ECO:0000256" key="10">
    <source>
        <dbReference type="SAM" id="Phobius"/>
    </source>
</evidence>
<evidence type="ECO:0000313" key="12">
    <source>
        <dbReference type="EMBL" id="GGZ69450.1"/>
    </source>
</evidence>
<gene>
    <name evidence="12" type="primary">hemY</name>
    <name evidence="12" type="ORF">GCM10008101_24500</name>
</gene>
<evidence type="ECO:0000256" key="1">
    <source>
        <dbReference type="ARBA" id="ARBA00002962"/>
    </source>
</evidence>
<evidence type="ECO:0000256" key="3">
    <source>
        <dbReference type="ARBA" id="ARBA00004744"/>
    </source>
</evidence>
<dbReference type="NCBIfam" id="TIGR00540">
    <property type="entry name" value="TPR_hemY_coli"/>
    <property type="match status" value="1"/>
</dbReference>
<protein>
    <submittedName>
        <fullName evidence="12">Porphyrin biosynthesis protein</fullName>
    </submittedName>
</protein>
<organism evidence="12 13">
    <name type="scientific">Cognatilysobacter xinjiangensis</name>
    <dbReference type="NCBI Taxonomy" id="546892"/>
    <lineage>
        <taxon>Bacteria</taxon>
        <taxon>Pseudomonadati</taxon>
        <taxon>Pseudomonadota</taxon>
        <taxon>Gammaproteobacteria</taxon>
        <taxon>Lysobacterales</taxon>
        <taxon>Lysobacteraceae</taxon>
        <taxon>Cognatilysobacter</taxon>
    </lineage>
</organism>
<keyword evidence="13" id="KW-1185">Reference proteome</keyword>
<evidence type="ECO:0000256" key="4">
    <source>
        <dbReference type="ARBA" id="ARBA00022475"/>
    </source>
</evidence>
<comment type="subcellular location">
    <subcellularLocation>
        <location evidence="2">Cell inner membrane</location>
        <topology evidence="2">Multi-pass membrane protein</topology>
    </subcellularLocation>
</comment>
<evidence type="ECO:0000256" key="8">
    <source>
        <dbReference type="ARBA" id="ARBA00023136"/>
    </source>
</evidence>
<dbReference type="EMBL" id="BMXY01000004">
    <property type="protein sequence ID" value="GGZ69450.1"/>
    <property type="molecule type" value="Genomic_DNA"/>
</dbReference>
<evidence type="ECO:0000256" key="9">
    <source>
        <dbReference type="ARBA" id="ARBA00023244"/>
    </source>
</evidence>
<accession>A0ABQ3C5I1</accession>
<keyword evidence="9" id="KW-0627">Porphyrin biosynthesis</keyword>
<dbReference type="InterPro" id="IPR005254">
    <property type="entry name" value="Heme_biosyn_assoc_TPR_pro"/>
</dbReference>
<dbReference type="Gene3D" id="1.25.40.10">
    <property type="entry name" value="Tetratricopeptide repeat domain"/>
    <property type="match status" value="1"/>
</dbReference>
<comment type="caution">
    <text evidence="12">The sequence shown here is derived from an EMBL/GenBank/DDBJ whole genome shotgun (WGS) entry which is preliminary data.</text>
</comment>
<feature type="transmembrane region" description="Helical" evidence="10">
    <location>
        <begin position="44"/>
        <end position="66"/>
    </location>
</feature>
<comment type="function">
    <text evidence="1">Involved in a late step of protoheme IX synthesis.</text>
</comment>
<evidence type="ECO:0000313" key="13">
    <source>
        <dbReference type="Proteomes" id="UP000643403"/>
    </source>
</evidence>
<comment type="pathway">
    <text evidence="3">Porphyrin-containing compound metabolism; protoheme biosynthesis.</text>
</comment>
<evidence type="ECO:0000256" key="2">
    <source>
        <dbReference type="ARBA" id="ARBA00004429"/>
    </source>
</evidence>
<proteinExistence type="predicted"/>
<reference evidence="13" key="1">
    <citation type="journal article" date="2019" name="Int. J. Syst. Evol. Microbiol.">
        <title>The Global Catalogue of Microorganisms (GCM) 10K type strain sequencing project: providing services to taxonomists for standard genome sequencing and annotation.</title>
        <authorList>
            <consortium name="The Broad Institute Genomics Platform"/>
            <consortium name="The Broad Institute Genome Sequencing Center for Infectious Disease"/>
            <person name="Wu L."/>
            <person name="Ma J."/>
        </authorList>
    </citation>
    <scope>NUCLEOTIDE SEQUENCE [LARGE SCALE GENOMIC DNA]</scope>
    <source>
        <strain evidence="13">KCTC 22558</strain>
    </source>
</reference>
<dbReference type="Pfam" id="PF07219">
    <property type="entry name" value="HemY_N"/>
    <property type="match status" value="1"/>
</dbReference>
<dbReference type="SUPFAM" id="SSF48452">
    <property type="entry name" value="TPR-like"/>
    <property type="match status" value="1"/>
</dbReference>
<keyword evidence="4" id="KW-1003">Cell membrane</keyword>
<evidence type="ECO:0000256" key="6">
    <source>
        <dbReference type="ARBA" id="ARBA00022692"/>
    </source>
</evidence>
<keyword evidence="7 10" id="KW-1133">Transmembrane helix</keyword>